<protein>
    <submittedName>
        <fullName evidence="1">Uncharacterized protein</fullName>
    </submittedName>
</protein>
<dbReference type="EMBL" id="HG518324">
    <property type="protein sequence ID" value="CDI12334.1"/>
    <property type="molecule type" value="Genomic_DNA"/>
</dbReference>
<gene>
    <name evidence="1" type="ORF">BN877_p0619</name>
</gene>
<sequence length="82" mass="9221">MHLALASSPLERIFRVLEHPTQGDIQPFLALFPIHTLLISLNGIQMLYELVLETGNARARCLSNYAIEEIRTVDPQVSPLSH</sequence>
<keyword evidence="1" id="KW-0614">Plasmid</keyword>
<evidence type="ECO:0000313" key="1">
    <source>
        <dbReference type="EMBL" id="CDI12334.1"/>
    </source>
</evidence>
<geneLocation type="plasmid" evidence="1 2">
    <name>IRBL74_p</name>
</geneLocation>
<dbReference type="Proteomes" id="UP000016944">
    <property type="component" value="Plasmid IRBL74_p"/>
</dbReference>
<evidence type="ECO:0000313" key="2">
    <source>
        <dbReference type="Proteomes" id="UP000016944"/>
    </source>
</evidence>
<accession>U4Q4Z2</accession>
<name>U4Q4Z2_9HYPH</name>
<dbReference type="HOGENOM" id="CLU_2555949_0_0_5"/>
<organism evidence="1 2">
    <name type="scientific">Agrobacterium pusense</name>
    <dbReference type="NCBI Taxonomy" id="648995"/>
    <lineage>
        <taxon>Bacteria</taxon>
        <taxon>Pseudomonadati</taxon>
        <taxon>Pseudomonadota</taxon>
        <taxon>Alphaproteobacteria</taxon>
        <taxon>Hyphomicrobiales</taxon>
        <taxon>Rhizobiaceae</taxon>
        <taxon>Rhizobium/Agrobacterium group</taxon>
        <taxon>Agrobacterium</taxon>
    </lineage>
</organism>
<dbReference type="KEGG" id="rir:BN877_p0619"/>
<dbReference type="AlphaFoldDB" id="U4Q4Z2"/>
<reference evidence="1 2" key="1">
    <citation type="journal article" date="2013" name="Genome Announc.">
        <title>Complete Genome Sequence of the Sesbania Symbiont and Rice Growth-Promoting Endophyte Rhizobium sp. Strain IRBG74.</title>
        <authorList>
            <person name="Crook M.B."/>
            <person name="Mitra S."/>
            <person name="Ane J.M."/>
            <person name="Sadowsky M.J."/>
            <person name="Gyaneshwar P."/>
        </authorList>
    </citation>
    <scope>NUCLEOTIDE SEQUENCE [LARGE SCALE GENOMIC DNA]</scope>
    <source>
        <strain evidence="1 2">IRBG74</strain>
        <plasmid evidence="2">IRBL74_p</plasmid>
    </source>
</reference>
<proteinExistence type="predicted"/>